<keyword evidence="2" id="KW-1133">Transmembrane helix</keyword>
<keyword evidence="4" id="KW-1185">Reference proteome</keyword>
<feature type="transmembrane region" description="Helical" evidence="2">
    <location>
        <begin position="225"/>
        <end position="247"/>
    </location>
</feature>
<feature type="compositionally biased region" description="Basic and acidic residues" evidence="1">
    <location>
        <begin position="258"/>
        <end position="274"/>
    </location>
</feature>
<keyword evidence="2" id="KW-0472">Membrane</keyword>
<dbReference type="Proteomes" id="UP001519460">
    <property type="component" value="Unassembled WGS sequence"/>
</dbReference>
<feature type="non-terminal residue" evidence="3">
    <location>
        <position position="1"/>
    </location>
</feature>
<accession>A0ABD0J8R6</accession>
<evidence type="ECO:0000313" key="4">
    <source>
        <dbReference type="Proteomes" id="UP001519460"/>
    </source>
</evidence>
<name>A0ABD0J8R6_9CAEN</name>
<reference evidence="3 4" key="1">
    <citation type="journal article" date="2023" name="Sci. Data">
        <title>Genome assembly of the Korean intertidal mud-creeper Batillaria attramentaria.</title>
        <authorList>
            <person name="Patra A.K."/>
            <person name="Ho P.T."/>
            <person name="Jun S."/>
            <person name="Lee S.J."/>
            <person name="Kim Y."/>
            <person name="Won Y.J."/>
        </authorList>
    </citation>
    <scope>NUCLEOTIDE SEQUENCE [LARGE SCALE GENOMIC DNA]</scope>
    <source>
        <strain evidence="3">Wonlab-2016</strain>
    </source>
</reference>
<evidence type="ECO:0000256" key="2">
    <source>
        <dbReference type="SAM" id="Phobius"/>
    </source>
</evidence>
<sequence>AIFEFPTLNDSTLTAKENSTIILPFYINTDQSCNLSDNVTIRVQVLDGEIIADVCSIRHSSESCYAPGLENGCECKNGTGFYHLKKTADRIDNIRWLFTTDDGMVRDKEITFNILYPATVEGVTLMSDDNETLSLPVEPGPPHFEEGRVNRIAENTGRVDLSFRFRAHNTTLSGCLIIKDVGSLPSDSHGSSGNATDKLRYLSTTHNVSAYSFDPKELGVFPFRIISIAAGVAVAVGAGMCAVFFIFRRLCQGAHTESQPRIEKGTQRTAHAEPEDQEDELVMIDNVVYSAMPSPPYEGIAVCPPPPPAKCSVEVKERSTQRTAHAEPEDQEDELVMIDNVVYSAMPSPPYEGIAVCPPPPPAKPAVSK</sequence>
<comment type="caution">
    <text evidence="3">The sequence shown here is derived from an EMBL/GenBank/DDBJ whole genome shotgun (WGS) entry which is preliminary data.</text>
</comment>
<dbReference type="EMBL" id="JACVVK020000575">
    <property type="protein sequence ID" value="KAK7465141.1"/>
    <property type="molecule type" value="Genomic_DNA"/>
</dbReference>
<evidence type="ECO:0000313" key="3">
    <source>
        <dbReference type="EMBL" id="KAK7465141.1"/>
    </source>
</evidence>
<feature type="region of interest" description="Disordered" evidence="1">
    <location>
        <begin position="257"/>
        <end position="277"/>
    </location>
</feature>
<gene>
    <name evidence="3" type="ORF">BaRGS_00037671</name>
</gene>
<evidence type="ECO:0000256" key="1">
    <source>
        <dbReference type="SAM" id="MobiDB-lite"/>
    </source>
</evidence>
<protein>
    <submittedName>
        <fullName evidence="3">Uncharacterized protein</fullName>
    </submittedName>
</protein>
<dbReference type="AlphaFoldDB" id="A0ABD0J8R6"/>
<proteinExistence type="predicted"/>
<keyword evidence="2" id="KW-0812">Transmembrane</keyword>
<organism evidence="3 4">
    <name type="scientific">Batillaria attramentaria</name>
    <dbReference type="NCBI Taxonomy" id="370345"/>
    <lineage>
        <taxon>Eukaryota</taxon>
        <taxon>Metazoa</taxon>
        <taxon>Spiralia</taxon>
        <taxon>Lophotrochozoa</taxon>
        <taxon>Mollusca</taxon>
        <taxon>Gastropoda</taxon>
        <taxon>Caenogastropoda</taxon>
        <taxon>Sorbeoconcha</taxon>
        <taxon>Cerithioidea</taxon>
        <taxon>Batillariidae</taxon>
        <taxon>Batillaria</taxon>
    </lineage>
</organism>